<reference evidence="9" key="1">
    <citation type="submission" date="2021-03" db="EMBL/GenBank/DDBJ databases">
        <authorList>
            <consortium name="Genoscope - CEA"/>
            <person name="William W."/>
        </authorList>
    </citation>
    <scope>NUCLEOTIDE SEQUENCE</scope>
    <source>
        <strain evidence="9">Doubled-haploid Pahang</strain>
    </source>
</reference>
<evidence type="ECO:0000256" key="2">
    <source>
        <dbReference type="ARBA" id="ARBA00022723"/>
    </source>
</evidence>
<evidence type="ECO:0000256" key="6">
    <source>
        <dbReference type="PROSITE-ProRule" id="PRU00094"/>
    </source>
</evidence>
<dbReference type="SUPFAM" id="SSF57716">
    <property type="entry name" value="Glucocorticoid receptor-like (DNA-binding domain)"/>
    <property type="match status" value="1"/>
</dbReference>
<dbReference type="SMART" id="SM00401">
    <property type="entry name" value="ZnF_GATA"/>
    <property type="match status" value="1"/>
</dbReference>
<dbReference type="GO" id="GO:0043565">
    <property type="term" value="F:sequence-specific DNA binding"/>
    <property type="evidence" value="ECO:0007669"/>
    <property type="project" value="InterPro"/>
</dbReference>
<feature type="region of interest" description="Disordered" evidence="7">
    <location>
        <begin position="132"/>
        <end position="171"/>
    </location>
</feature>
<dbReference type="Pfam" id="PF00320">
    <property type="entry name" value="GATA"/>
    <property type="match status" value="1"/>
</dbReference>
<dbReference type="PANTHER" id="PTHR45658">
    <property type="entry name" value="GATA TRANSCRIPTION FACTOR"/>
    <property type="match status" value="1"/>
</dbReference>
<feature type="compositionally biased region" description="Low complexity" evidence="7">
    <location>
        <begin position="289"/>
        <end position="309"/>
    </location>
</feature>
<evidence type="ECO:0000259" key="8">
    <source>
        <dbReference type="PROSITE" id="PS50114"/>
    </source>
</evidence>
<evidence type="ECO:0000256" key="4">
    <source>
        <dbReference type="ARBA" id="ARBA00022833"/>
    </source>
</evidence>
<dbReference type="FunFam" id="3.30.50.10:FF:000018">
    <property type="entry name" value="GATA transcription factor"/>
    <property type="match status" value="1"/>
</dbReference>
<dbReference type="InterPro" id="IPR000679">
    <property type="entry name" value="Znf_GATA"/>
</dbReference>
<evidence type="ECO:0000313" key="9">
    <source>
        <dbReference type="EMBL" id="CAG1838388.1"/>
    </source>
</evidence>
<feature type="compositionally biased region" description="Basic and acidic residues" evidence="7">
    <location>
        <begin position="141"/>
        <end position="157"/>
    </location>
</feature>
<evidence type="ECO:0000256" key="3">
    <source>
        <dbReference type="ARBA" id="ARBA00022771"/>
    </source>
</evidence>
<keyword evidence="4" id="KW-0862">Zinc</keyword>
<dbReference type="PROSITE" id="PS00344">
    <property type="entry name" value="GATA_ZN_FINGER_1"/>
    <property type="match status" value="1"/>
</dbReference>
<gene>
    <name evidence="9" type="ORF">GSMUA_265650.1</name>
</gene>
<proteinExistence type="inferred from homology"/>
<evidence type="ECO:0000256" key="1">
    <source>
        <dbReference type="ARBA" id="ARBA00005694"/>
    </source>
</evidence>
<feature type="compositionally biased region" description="Basic residues" evidence="7">
    <location>
        <begin position="338"/>
        <end position="348"/>
    </location>
</feature>
<keyword evidence="2" id="KW-0479">Metal-binding</keyword>
<dbReference type="AlphaFoldDB" id="A0A8D6ZYA5"/>
<keyword evidence="3 6" id="KW-0863">Zinc-finger</keyword>
<evidence type="ECO:0000256" key="7">
    <source>
        <dbReference type="SAM" id="MobiDB-lite"/>
    </source>
</evidence>
<dbReference type="GO" id="GO:0006355">
    <property type="term" value="P:regulation of DNA-templated transcription"/>
    <property type="evidence" value="ECO:0007669"/>
    <property type="project" value="InterPro"/>
</dbReference>
<dbReference type="GO" id="GO:0008270">
    <property type="term" value="F:zinc ion binding"/>
    <property type="evidence" value="ECO:0007669"/>
    <property type="project" value="UniProtKB-KW"/>
</dbReference>
<feature type="region of interest" description="Disordered" evidence="7">
    <location>
        <begin position="329"/>
        <end position="364"/>
    </location>
</feature>
<dbReference type="PROSITE" id="PS50114">
    <property type="entry name" value="GATA_ZN_FINGER_2"/>
    <property type="match status" value="1"/>
</dbReference>
<feature type="region of interest" description="Disordered" evidence="7">
    <location>
        <begin position="217"/>
        <end position="255"/>
    </location>
</feature>
<comment type="similarity">
    <text evidence="1">Belongs to the type IV zinc-finger family. Class A subfamily.</text>
</comment>
<name>A0A8D6ZYA5_MUSAM</name>
<dbReference type="EMBL" id="HG996470">
    <property type="protein sequence ID" value="CAG1838388.1"/>
    <property type="molecule type" value="Genomic_DNA"/>
</dbReference>
<dbReference type="InterPro" id="IPR013088">
    <property type="entry name" value="Znf_NHR/GATA"/>
</dbReference>
<dbReference type="Gene3D" id="3.30.50.10">
    <property type="entry name" value="Erythroid Transcription Factor GATA-1, subunit A"/>
    <property type="match status" value="1"/>
</dbReference>
<dbReference type="PANTHER" id="PTHR45658:SF92">
    <property type="entry name" value="GATA TRANSCRIPTION FACTOR 5"/>
    <property type="match status" value="1"/>
</dbReference>
<feature type="domain" description="GATA-type" evidence="8">
    <location>
        <begin position="357"/>
        <end position="393"/>
    </location>
</feature>
<organism evidence="9">
    <name type="scientific">Musa acuminata subsp. malaccensis</name>
    <name type="common">Wild banana</name>
    <name type="synonym">Musa malaccensis</name>
    <dbReference type="NCBI Taxonomy" id="214687"/>
    <lineage>
        <taxon>Eukaryota</taxon>
        <taxon>Viridiplantae</taxon>
        <taxon>Streptophyta</taxon>
        <taxon>Embryophyta</taxon>
        <taxon>Tracheophyta</taxon>
        <taxon>Spermatophyta</taxon>
        <taxon>Magnoliopsida</taxon>
        <taxon>Liliopsida</taxon>
        <taxon>Zingiberales</taxon>
        <taxon>Musaceae</taxon>
        <taxon>Musa</taxon>
    </lineage>
</organism>
<sequence>MGVGVCNRAFVTHTDLGSHSMPHRTLISSSSSSSFSSSAVASLFFSPSPPRPSRLAPVPTSACSHCAQVEKETGMEALRATSRPELLYTGQQKQNQGVLSEEAGWFLERGNLVGEGFSVDDLLNLGEFAENEMETEEDEAGREFGTDAEATRNETERSSSPSSSSSGLTFELPPPLPLSDICLPVRVSLCCLQAHDAEELEWVSLIIDDSIPEFPPPCSGVASLSPPPSDAQSENRQARGAVPQGQGPSSGPTVCALSTEAAVPVKAKRSKRFRSAAAAWSMSGPLPFSDSSSSSTTTSASSCSSTSSSSTFLIYDPSVIAVDQSFLLCDQPTPPKKQNPKKRGRKPKAPPPSSSTASGERRCSHCGVQKTPQWRAGPLGAKTLCNACGVRFKSGRLLPEYRPACSPTFVSHMHSNSHRKVLEMRRKKEAELVAPPVASF</sequence>
<keyword evidence="5" id="KW-0010">Activator</keyword>
<protein>
    <submittedName>
        <fullName evidence="9">(wild Malaysian banana) hypothetical protein</fullName>
    </submittedName>
</protein>
<dbReference type="InterPro" id="IPR051140">
    <property type="entry name" value="GATA_TF"/>
</dbReference>
<evidence type="ECO:0000256" key="5">
    <source>
        <dbReference type="ARBA" id="ARBA00023159"/>
    </source>
</evidence>
<dbReference type="CDD" id="cd00202">
    <property type="entry name" value="ZnF_GATA"/>
    <property type="match status" value="1"/>
</dbReference>
<feature type="region of interest" description="Disordered" evidence="7">
    <location>
        <begin position="284"/>
        <end position="309"/>
    </location>
</feature>
<accession>A0A8D6ZYA5</accession>